<dbReference type="AlphaFoldDB" id="A0A8S3ZBA8"/>
<organism evidence="4 5">
    <name type="scientific">Candidula unifasciata</name>
    <dbReference type="NCBI Taxonomy" id="100452"/>
    <lineage>
        <taxon>Eukaryota</taxon>
        <taxon>Metazoa</taxon>
        <taxon>Spiralia</taxon>
        <taxon>Lophotrochozoa</taxon>
        <taxon>Mollusca</taxon>
        <taxon>Gastropoda</taxon>
        <taxon>Heterobranchia</taxon>
        <taxon>Euthyneura</taxon>
        <taxon>Panpulmonata</taxon>
        <taxon>Eupulmonata</taxon>
        <taxon>Stylommatophora</taxon>
        <taxon>Helicina</taxon>
        <taxon>Helicoidea</taxon>
        <taxon>Geomitridae</taxon>
        <taxon>Candidula</taxon>
    </lineage>
</organism>
<feature type="chain" id="PRO_5035712969" evidence="3">
    <location>
        <begin position="22"/>
        <end position="234"/>
    </location>
</feature>
<protein>
    <submittedName>
        <fullName evidence="4">Uncharacterized protein</fullName>
    </submittedName>
</protein>
<sequence length="234" mass="26838">MLSMNLVVLFVVAAVFALSSSAVVDPKANSNAKENLIDDKAVGVNDTYVSDLSDDDDDTDDDKDAEIDGIPIKSLTENELKDLLDEEDNIIVAQLGKYFRIFVQTNVLTCSFTDLLFRFTSSSFNLFNVALVSLSTSLCLVYFCHLQEEEEKKKKKKKRRRRRRRRRERRRRSSRSRRSKNLRNFNKNGISGQTGTVGPHRFTVRDGSKQGSPTLEIRSPKPNGEYVRKFRYEK</sequence>
<keyword evidence="3" id="KW-0732">Signal</keyword>
<keyword evidence="2" id="KW-1133">Transmembrane helix</keyword>
<feature type="signal peptide" evidence="3">
    <location>
        <begin position="1"/>
        <end position="21"/>
    </location>
</feature>
<name>A0A8S3ZBA8_9EUPU</name>
<feature type="transmembrane region" description="Helical" evidence="2">
    <location>
        <begin position="126"/>
        <end position="146"/>
    </location>
</feature>
<feature type="compositionally biased region" description="Polar residues" evidence="1">
    <location>
        <begin position="182"/>
        <end position="196"/>
    </location>
</feature>
<feature type="region of interest" description="Disordered" evidence="1">
    <location>
        <begin position="153"/>
        <end position="234"/>
    </location>
</feature>
<dbReference type="OrthoDB" id="6132310at2759"/>
<reference evidence="4" key="1">
    <citation type="submission" date="2021-04" db="EMBL/GenBank/DDBJ databases">
        <authorList>
            <consortium name="Molecular Ecology Group"/>
        </authorList>
    </citation>
    <scope>NUCLEOTIDE SEQUENCE</scope>
</reference>
<accession>A0A8S3ZBA8</accession>
<keyword evidence="2" id="KW-0812">Transmembrane</keyword>
<evidence type="ECO:0000256" key="3">
    <source>
        <dbReference type="SAM" id="SignalP"/>
    </source>
</evidence>
<feature type="compositionally biased region" description="Basic residues" evidence="1">
    <location>
        <begin position="153"/>
        <end position="181"/>
    </location>
</feature>
<dbReference type="Proteomes" id="UP000678393">
    <property type="component" value="Unassembled WGS sequence"/>
</dbReference>
<dbReference type="EMBL" id="CAJHNH020001958">
    <property type="protein sequence ID" value="CAG5125125.1"/>
    <property type="molecule type" value="Genomic_DNA"/>
</dbReference>
<comment type="caution">
    <text evidence="4">The sequence shown here is derived from an EMBL/GenBank/DDBJ whole genome shotgun (WGS) entry which is preliminary data.</text>
</comment>
<evidence type="ECO:0000256" key="2">
    <source>
        <dbReference type="SAM" id="Phobius"/>
    </source>
</evidence>
<keyword evidence="5" id="KW-1185">Reference proteome</keyword>
<keyword evidence="2" id="KW-0472">Membrane</keyword>
<evidence type="ECO:0000256" key="1">
    <source>
        <dbReference type="SAM" id="MobiDB-lite"/>
    </source>
</evidence>
<gene>
    <name evidence="4" type="ORF">CUNI_LOCUS10683</name>
</gene>
<evidence type="ECO:0000313" key="5">
    <source>
        <dbReference type="Proteomes" id="UP000678393"/>
    </source>
</evidence>
<evidence type="ECO:0000313" key="4">
    <source>
        <dbReference type="EMBL" id="CAG5125125.1"/>
    </source>
</evidence>
<proteinExistence type="predicted"/>